<comment type="cofactor">
    <cofactor evidence="1">
        <name>Mo-bis(molybdopterin guanine dinucleotide)</name>
        <dbReference type="ChEBI" id="CHEBI:60539"/>
    </cofactor>
</comment>
<dbReference type="InterPro" id="IPR009010">
    <property type="entry name" value="Asp_de-COase-like_dom_sf"/>
</dbReference>
<dbReference type="GO" id="GO:0051536">
    <property type="term" value="F:iron-sulfur cluster binding"/>
    <property type="evidence" value="ECO:0007669"/>
    <property type="project" value="UniProtKB-KW"/>
</dbReference>
<protein>
    <submittedName>
        <fullName evidence="9">Similar to molybdopterin oxidoreductase, molybdopterin-containing subunit</fullName>
        <ecNumber evidence="9">1.-.-.-</ecNumber>
    </submittedName>
</protein>
<dbReference type="SMART" id="SM00926">
    <property type="entry name" value="Molybdop_Fe4S4"/>
    <property type="match status" value="1"/>
</dbReference>
<organism evidence="9">
    <name type="scientific">Kuenenia stuttgartiensis</name>
    <dbReference type="NCBI Taxonomy" id="174633"/>
    <lineage>
        <taxon>Bacteria</taxon>
        <taxon>Pseudomonadati</taxon>
        <taxon>Planctomycetota</taxon>
        <taxon>Candidatus Brocadiia</taxon>
        <taxon>Candidatus Brocadiales</taxon>
        <taxon>Candidatus Brocadiaceae</taxon>
        <taxon>Candidatus Kuenenia</taxon>
    </lineage>
</organism>
<gene>
    <name evidence="9" type="ORF">kustc0546</name>
</gene>
<accession>Q1PVN8</accession>
<dbReference type="Pfam" id="PF04879">
    <property type="entry name" value="Molybdop_Fe4S4"/>
    <property type="match status" value="1"/>
</dbReference>
<dbReference type="Gene3D" id="3.40.228.10">
    <property type="entry name" value="Dimethylsulfoxide Reductase, domain 2"/>
    <property type="match status" value="1"/>
</dbReference>
<dbReference type="Gene3D" id="3.40.50.740">
    <property type="match status" value="1"/>
</dbReference>
<keyword evidence="4" id="KW-0479">Metal-binding</keyword>
<dbReference type="EMBL" id="CT573073">
    <property type="protein sequence ID" value="CAJ71291.1"/>
    <property type="molecule type" value="Genomic_DNA"/>
</dbReference>
<evidence type="ECO:0000256" key="1">
    <source>
        <dbReference type="ARBA" id="ARBA00001942"/>
    </source>
</evidence>
<dbReference type="InterPro" id="IPR050612">
    <property type="entry name" value="Prok_Mopterin_Oxidored"/>
</dbReference>
<dbReference type="InterPro" id="IPR006657">
    <property type="entry name" value="MoPterin_dinucl-bd_dom"/>
</dbReference>
<dbReference type="Gene3D" id="2.20.25.90">
    <property type="entry name" value="ADC-like domains"/>
    <property type="match status" value="1"/>
</dbReference>
<dbReference type="CDD" id="cd02781">
    <property type="entry name" value="MopB_CT_Acetylene-hydratase"/>
    <property type="match status" value="1"/>
</dbReference>
<dbReference type="InterPro" id="IPR006963">
    <property type="entry name" value="Mopterin_OxRdtase_4Fe-4S_dom"/>
</dbReference>
<evidence type="ECO:0000256" key="5">
    <source>
        <dbReference type="ARBA" id="ARBA00023002"/>
    </source>
</evidence>
<sequence>MRPKAALGVPWFYSFIPTSPAWRVMEITLTDNIEKTYKSICRICHGGCGVIVSVQNGKVVKVKGDPASPMNKGWMCIKGVMTPEIANHPDRLRTPLLRKGKRGGMQWESISWERALEEIARKLDALKKEHGAESIALGQGTGRHHYMHVVRFANALGTPNWYEPGLAQCFIPRITVSNIMYGGFVVGDYYGDVPPKCILFWGHNPLVSGPDGELAISVKRALDKGAIGIAVDPRRSETAKRCKQWLPVRPGTDAALALAMMHVIIKENIYDKEFVDKWTHGFSELREHVKAFTPEWAETITWVAACDIVNAARTYALNKPAILEWGLGIEQNTNSLQTVRSIAILRALTGNIDNPGGDIIGKNIIRSYPTLKEKLPEGMLKKRLGADTFKLLGGWRAFMPSAHIPALFKAMRTGDPYQIRALLIFGNNPLTTVANPGEVYESLQRLELLVVTDLFMTPTAALADYVLPAAFWPEVEQVIGYPLVVENMVMAQQKITQHAECRQDEWIINELSKRLHLPGSEESLEDVMNYQLEPLGIDYQKLKTSGFFYSPHQYKRYEEKGFRTPSKKVELYSKSLQRLGYDPLPTYKEPPESPVQSPKLVEQFPYVLITGCRKKEFFQSEHRQIPSLRKRRPYPQTEMHPEVAAEKGINHGDWVIVSSPRGSIRMKAQVTEDIHPRVISVEHGWWFPEKVGPEFGVWESNANVLTNNKPPYDPAFGSYQLRGLLCAIEKEKT</sequence>
<evidence type="ECO:0000259" key="8">
    <source>
        <dbReference type="PROSITE" id="PS51669"/>
    </source>
</evidence>
<keyword evidence="3" id="KW-0500">Molybdenum</keyword>
<dbReference type="GO" id="GO:0016491">
    <property type="term" value="F:oxidoreductase activity"/>
    <property type="evidence" value="ECO:0007669"/>
    <property type="project" value="UniProtKB-KW"/>
</dbReference>
<dbReference type="SUPFAM" id="SSF50692">
    <property type="entry name" value="ADC-like"/>
    <property type="match status" value="1"/>
</dbReference>
<dbReference type="PROSITE" id="PS00932">
    <property type="entry name" value="MOLYBDOPTERIN_PROK_3"/>
    <property type="match status" value="1"/>
</dbReference>
<evidence type="ECO:0000256" key="7">
    <source>
        <dbReference type="ARBA" id="ARBA00023014"/>
    </source>
</evidence>
<comment type="similarity">
    <text evidence="2">Belongs to the prokaryotic molybdopterin-containing oxidoreductase family.</text>
</comment>
<evidence type="ECO:0000256" key="6">
    <source>
        <dbReference type="ARBA" id="ARBA00023004"/>
    </source>
</evidence>
<dbReference type="PANTHER" id="PTHR43742">
    <property type="entry name" value="TRIMETHYLAMINE-N-OXIDE REDUCTASE"/>
    <property type="match status" value="1"/>
</dbReference>
<dbReference type="Gene3D" id="2.40.40.20">
    <property type="match status" value="1"/>
</dbReference>
<evidence type="ECO:0000256" key="4">
    <source>
        <dbReference type="ARBA" id="ARBA00022723"/>
    </source>
</evidence>
<reference evidence="9" key="1">
    <citation type="journal article" date="2006" name="Nature">
        <title>Deciphering the evolution and metabolism of an anammox bacterium from a community genome.</title>
        <authorList>
            <person name="Strous M."/>
            <person name="Pelletier E."/>
            <person name="Mangenot S."/>
            <person name="Rattei T."/>
            <person name="Lehner A."/>
            <person name="Taylor M.W."/>
            <person name="Horn M."/>
            <person name="Daims H."/>
            <person name="Bartol-Mavel D."/>
            <person name="Wincker P."/>
            <person name="Barbe V."/>
            <person name="Fonknechten N."/>
            <person name="Vallenet D."/>
            <person name="Segurens B."/>
            <person name="Schenowitz-Truong C."/>
            <person name="Medigue C."/>
            <person name="Collingro A."/>
            <person name="Snel B."/>
            <person name="Dutilh B.E."/>
            <person name="OpDenCamp H.J.M."/>
            <person name="vanDerDrift C."/>
            <person name="Cirpus I."/>
            <person name="vanDePas-Schoonen K.T."/>
            <person name="Harhangi H.R."/>
            <person name="vanNiftrik L."/>
            <person name="Schmid M."/>
            <person name="Keltjens J."/>
            <person name="vanDeVossenberg J."/>
            <person name="Kartal B."/>
            <person name="Meier H."/>
            <person name="Frishman D."/>
            <person name="Huynen M.A."/>
            <person name="Mewes H."/>
            <person name="Weissenbach J."/>
            <person name="Jetten M.S.M."/>
            <person name="Wagner M."/>
            <person name="LePaslier D."/>
        </authorList>
    </citation>
    <scope>NUCLEOTIDE SEQUENCE</scope>
</reference>
<dbReference type="GO" id="GO:0043546">
    <property type="term" value="F:molybdopterin cofactor binding"/>
    <property type="evidence" value="ECO:0007669"/>
    <property type="project" value="InterPro"/>
</dbReference>
<dbReference type="PROSITE" id="PS51669">
    <property type="entry name" value="4FE4S_MOW_BIS_MGD"/>
    <property type="match status" value="1"/>
</dbReference>
<evidence type="ECO:0000256" key="2">
    <source>
        <dbReference type="ARBA" id="ARBA00010312"/>
    </source>
</evidence>
<evidence type="ECO:0000256" key="3">
    <source>
        <dbReference type="ARBA" id="ARBA00022505"/>
    </source>
</evidence>
<dbReference type="InterPro" id="IPR006656">
    <property type="entry name" value="Mopterin_OxRdtase"/>
</dbReference>
<reference evidence="9" key="2">
    <citation type="submission" date="2006-01" db="EMBL/GenBank/DDBJ databases">
        <authorList>
            <person name="Genoscope"/>
        </authorList>
    </citation>
    <scope>NUCLEOTIDE SEQUENCE</scope>
</reference>
<dbReference type="GO" id="GO:0046872">
    <property type="term" value="F:metal ion binding"/>
    <property type="evidence" value="ECO:0007669"/>
    <property type="project" value="UniProtKB-KW"/>
</dbReference>
<proteinExistence type="inferred from homology"/>
<dbReference type="SUPFAM" id="SSF53706">
    <property type="entry name" value="Formate dehydrogenase/DMSO reductase, domains 1-3"/>
    <property type="match status" value="1"/>
</dbReference>
<dbReference type="EC" id="1.-.-.-" evidence="9"/>
<keyword evidence="5 9" id="KW-0560">Oxidoreductase</keyword>
<dbReference type="GO" id="GO:0018818">
    <property type="term" value="F:acetylene hydratase activity"/>
    <property type="evidence" value="ECO:0007669"/>
    <property type="project" value="InterPro"/>
</dbReference>
<dbReference type="Pfam" id="PF01568">
    <property type="entry name" value="Molydop_binding"/>
    <property type="match status" value="1"/>
</dbReference>
<dbReference type="PANTHER" id="PTHR43742:SF6">
    <property type="entry name" value="OXIDOREDUCTASE YYAE-RELATED"/>
    <property type="match status" value="1"/>
</dbReference>
<keyword evidence="6" id="KW-0408">Iron</keyword>
<evidence type="ECO:0000313" key="9">
    <source>
        <dbReference type="EMBL" id="CAJ71291.1"/>
    </source>
</evidence>
<dbReference type="InterPro" id="IPR006655">
    <property type="entry name" value="Mopterin_OxRdtase_prok_CS"/>
</dbReference>
<dbReference type="InterPro" id="IPR037949">
    <property type="entry name" value="MopB_CT_Acetylene-hydratase"/>
</dbReference>
<keyword evidence="7" id="KW-0411">Iron-sulfur</keyword>
<feature type="domain" description="4Fe-4S Mo/W bis-MGD-type" evidence="8">
    <location>
        <begin position="34"/>
        <end position="90"/>
    </location>
</feature>
<name>Q1PVN8_KUEST</name>
<dbReference type="Pfam" id="PF00384">
    <property type="entry name" value="Molybdopterin"/>
    <property type="match status" value="1"/>
</dbReference>
<dbReference type="AlphaFoldDB" id="Q1PVN8"/>